<dbReference type="Proteomes" id="UP000636800">
    <property type="component" value="Chromosome 12"/>
</dbReference>
<dbReference type="AlphaFoldDB" id="A0A835UDH9"/>
<reference evidence="3 4" key="1">
    <citation type="journal article" date="2020" name="Nat. Food">
        <title>A phased Vanilla planifolia genome enables genetic improvement of flavour and production.</title>
        <authorList>
            <person name="Hasing T."/>
            <person name="Tang H."/>
            <person name="Brym M."/>
            <person name="Khazi F."/>
            <person name="Huang T."/>
            <person name="Chambers A.H."/>
        </authorList>
    </citation>
    <scope>NUCLEOTIDE SEQUENCE [LARGE SCALE GENOMIC DNA]</scope>
    <source>
        <tissue evidence="2">Leaf</tissue>
    </source>
</reference>
<dbReference type="EMBL" id="JADCNL010000012">
    <property type="protein sequence ID" value="KAG0457248.1"/>
    <property type="molecule type" value="Genomic_DNA"/>
</dbReference>
<keyword evidence="3" id="KW-1185">Reference proteome</keyword>
<comment type="caution">
    <text evidence="2">The sequence shown here is derived from an EMBL/GenBank/DDBJ whole genome shotgun (WGS) entry which is preliminary data.</text>
</comment>
<evidence type="ECO:0000313" key="2">
    <source>
        <dbReference type="EMBL" id="KAG0458979.1"/>
    </source>
</evidence>
<sequence length="71" mass="7849">MASRTPFSSLSQVDADLASLALFRSRGIVEHVGHGSQSQDAWEEVDPDELSRRFELDVGSQNIDLSEKSED</sequence>
<protein>
    <submittedName>
        <fullName evidence="2">Uncharacterized protein</fullName>
    </submittedName>
</protein>
<evidence type="ECO:0000313" key="1">
    <source>
        <dbReference type="EMBL" id="KAG0457248.1"/>
    </source>
</evidence>
<evidence type="ECO:0000313" key="4">
    <source>
        <dbReference type="Proteomes" id="UP000639772"/>
    </source>
</evidence>
<dbReference type="Proteomes" id="UP000639772">
    <property type="component" value="Chromosome 12"/>
</dbReference>
<gene>
    <name evidence="2" type="ORF">HPP92_022107</name>
    <name evidence="1" type="ORF">HPP92_022405</name>
</gene>
<proteinExistence type="predicted"/>
<organism evidence="2 4">
    <name type="scientific">Vanilla planifolia</name>
    <name type="common">Vanilla</name>
    <dbReference type="NCBI Taxonomy" id="51239"/>
    <lineage>
        <taxon>Eukaryota</taxon>
        <taxon>Viridiplantae</taxon>
        <taxon>Streptophyta</taxon>
        <taxon>Embryophyta</taxon>
        <taxon>Tracheophyta</taxon>
        <taxon>Spermatophyta</taxon>
        <taxon>Magnoliopsida</taxon>
        <taxon>Liliopsida</taxon>
        <taxon>Asparagales</taxon>
        <taxon>Orchidaceae</taxon>
        <taxon>Vanilloideae</taxon>
        <taxon>Vanilleae</taxon>
        <taxon>Vanilla</taxon>
    </lineage>
</organism>
<accession>A0A835UDH9</accession>
<evidence type="ECO:0000313" key="3">
    <source>
        <dbReference type="Proteomes" id="UP000636800"/>
    </source>
</evidence>
<dbReference type="EMBL" id="JADCNM010000012">
    <property type="protein sequence ID" value="KAG0458979.1"/>
    <property type="molecule type" value="Genomic_DNA"/>
</dbReference>
<name>A0A835UDH9_VANPL</name>